<dbReference type="OrthoDB" id="5985073at2759"/>
<dbReference type="Pfam" id="PF01822">
    <property type="entry name" value="WSC"/>
    <property type="match status" value="1"/>
</dbReference>
<comment type="caution">
    <text evidence="3">The sequence shown here is derived from an EMBL/GenBank/DDBJ whole genome shotgun (WGS) entry which is preliminary data.</text>
</comment>
<evidence type="ECO:0000259" key="2">
    <source>
        <dbReference type="Pfam" id="PF01822"/>
    </source>
</evidence>
<evidence type="ECO:0000313" key="3">
    <source>
        <dbReference type="EMBL" id="RIA97317.1"/>
    </source>
</evidence>
<name>A0A397TLH2_9GLOM</name>
<evidence type="ECO:0000256" key="1">
    <source>
        <dbReference type="SAM" id="Phobius"/>
    </source>
</evidence>
<gene>
    <name evidence="3" type="ORF">C1645_732528</name>
</gene>
<accession>A0A397TLH2</accession>
<dbReference type="Proteomes" id="UP000265703">
    <property type="component" value="Unassembled WGS sequence"/>
</dbReference>
<keyword evidence="1" id="KW-0812">Transmembrane</keyword>
<dbReference type="AlphaFoldDB" id="A0A397TLH2"/>
<evidence type="ECO:0000313" key="4">
    <source>
        <dbReference type="Proteomes" id="UP000265703"/>
    </source>
</evidence>
<keyword evidence="1" id="KW-0472">Membrane</keyword>
<keyword evidence="1" id="KW-1133">Transmembrane helix</keyword>
<dbReference type="EMBL" id="QKYT01000031">
    <property type="protein sequence ID" value="RIA97317.1"/>
    <property type="molecule type" value="Genomic_DNA"/>
</dbReference>
<dbReference type="InterPro" id="IPR002889">
    <property type="entry name" value="WSC_carb-bd"/>
</dbReference>
<feature type="transmembrane region" description="Helical" evidence="1">
    <location>
        <begin position="86"/>
        <end position="107"/>
    </location>
</feature>
<proteinExistence type="predicted"/>
<keyword evidence="4" id="KW-1185">Reference proteome</keyword>
<organism evidence="3 4">
    <name type="scientific">Glomus cerebriforme</name>
    <dbReference type="NCBI Taxonomy" id="658196"/>
    <lineage>
        <taxon>Eukaryota</taxon>
        <taxon>Fungi</taxon>
        <taxon>Fungi incertae sedis</taxon>
        <taxon>Mucoromycota</taxon>
        <taxon>Glomeromycotina</taxon>
        <taxon>Glomeromycetes</taxon>
        <taxon>Glomerales</taxon>
        <taxon>Glomeraceae</taxon>
        <taxon>Glomus</taxon>
    </lineage>
</organism>
<feature type="domain" description="WSC" evidence="2">
    <location>
        <begin position="26"/>
        <end position="68"/>
    </location>
</feature>
<protein>
    <recommendedName>
        <fullName evidence="2">WSC domain-containing protein</fullName>
    </recommendedName>
</protein>
<dbReference type="STRING" id="658196.A0A397TLH2"/>
<sequence length="131" mass="14201">MSLIIKDVLRIIEFVDKEYWGINASHVGGLESRSQCFCGNFYDSVDRLLSSEDCSASCPGNNSQICGGVWALSICEVLPPSNKGLIIGLSVGLGTLIIVIMVGFLIYRKDKCGSTTPKDPISEFDLANLDH</sequence>
<reference evidence="3 4" key="1">
    <citation type="submission" date="2018-06" db="EMBL/GenBank/DDBJ databases">
        <title>Comparative genomics reveals the genomic features of Rhizophagus irregularis, R. cerebriforme, R. diaphanum and Gigaspora rosea, and their symbiotic lifestyle signature.</title>
        <authorList>
            <person name="Morin E."/>
            <person name="San Clemente H."/>
            <person name="Chen E.C.H."/>
            <person name="De La Providencia I."/>
            <person name="Hainaut M."/>
            <person name="Kuo A."/>
            <person name="Kohler A."/>
            <person name="Murat C."/>
            <person name="Tang N."/>
            <person name="Roy S."/>
            <person name="Loubradou J."/>
            <person name="Henrissat B."/>
            <person name="Grigoriev I.V."/>
            <person name="Corradi N."/>
            <person name="Roux C."/>
            <person name="Martin F.M."/>
        </authorList>
    </citation>
    <scope>NUCLEOTIDE SEQUENCE [LARGE SCALE GENOMIC DNA]</scope>
    <source>
        <strain evidence="3 4">DAOM 227022</strain>
    </source>
</reference>